<gene>
    <name evidence="1" type="ORF">NYM_LOCUS19235</name>
</gene>
<sequence length="25" mass="2928">MIPSRRKELTLTGEMNGLLDYMEMV</sequence>
<organism evidence="1">
    <name type="scientific">Nymphaea colorata</name>
    <name type="common">pocket water lily</name>
    <dbReference type="NCBI Taxonomy" id="210225"/>
    <lineage>
        <taxon>Eukaryota</taxon>
        <taxon>Viridiplantae</taxon>
        <taxon>Streptophyta</taxon>
        <taxon>Embryophyta</taxon>
        <taxon>Tracheophyta</taxon>
        <taxon>Spermatophyta</taxon>
        <taxon>Magnoliopsida</taxon>
        <taxon>Nymphaeales</taxon>
        <taxon>Nymphaeaceae</taxon>
        <taxon>Nymphaea</taxon>
    </lineage>
</organism>
<dbReference type="Gramene" id="NC5G0060320.1">
    <property type="protein sequence ID" value="NC5G0060320.1:cds"/>
    <property type="gene ID" value="NC5G0060320"/>
</dbReference>
<protein>
    <submittedName>
        <fullName evidence="1">Uncharacterized protein</fullName>
    </submittedName>
</protein>
<reference evidence="1" key="1">
    <citation type="submission" date="2019-09" db="EMBL/GenBank/DDBJ databases">
        <authorList>
            <person name="Zhang L."/>
        </authorList>
    </citation>
    <scope>NUCLEOTIDE SEQUENCE</scope>
</reference>
<accession>A0A5K1DMN4</accession>
<name>A0A5K1DMN4_9MAGN</name>
<proteinExistence type="predicted"/>
<dbReference type="AlphaFoldDB" id="A0A5K1DMN4"/>
<evidence type="ECO:0000313" key="1">
    <source>
        <dbReference type="EMBL" id="VVW39354.1"/>
    </source>
</evidence>
<dbReference type="EMBL" id="LR721783">
    <property type="protein sequence ID" value="VVW39354.1"/>
    <property type="molecule type" value="Genomic_DNA"/>
</dbReference>